<feature type="region of interest" description="Disordered" evidence="1">
    <location>
        <begin position="1"/>
        <end position="80"/>
    </location>
</feature>
<evidence type="ECO:0000256" key="1">
    <source>
        <dbReference type="SAM" id="MobiDB-lite"/>
    </source>
</evidence>
<proteinExistence type="predicted"/>
<name>A0A8X7SHR8_BRACI</name>
<feature type="compositionally biased region" description="Basic and acidic residues" evidence="1">
    <location>
        <begin position="324"/>
        <end position="333"/>
    </location>
</feature>
<feature type="compositionally biased region" description="Basic and acidic residues" evidence="1">
    <location>
        <begin position="1"/>
        <end position="39"/>
    </location>
</feature>
<protein>
    <submittedName>
        <fullName evidence="2">Uncharacterized protein</fullName>
    </submittedName>
</protein>
<accession>A0A8X7SHR8</accession>
<reference evidence="2 3" key="1">
    <citation type="submission" date="2020-02" db="EMBL/GenBank/DDBJ databases">
        <authorList>
            <person name="Ma Q."/>
            <person name="Huang Y."/>
            <person name="Song X."/>
            <person name="Pei D."/>
        </authorList>
    </citation>
    <scope>NUCLEOTIDE SEQUENCE [LARGE SCALE GENOMIC DNA]</scope>
    <source>
        <strain evidence="2">Sxm20200214</strain>
        <tissue evidence="2">Leaf</tissue>
    </source>
</reference>
<dbReference type="AlphaFoldDB" id="A0A8X7SHR8"/>
<feature type="compositionally biased region" description="Polar residues" evidence="1">
    <location>
        <begin position="335"/>
        <end position="347"/>
    </location>
</feature>
<evidence type="ECO:0000313" key="2">
    <source>
        <dbReference type="EMBL" id="KAG2306568.1"/>
    </source>
</evidence>
<dbReference type="Proteomes" id="UP000886595">
    <property type="component" value="Unassembled WGS sequence"/>
</dbReference>
<organism evidence="2 3">
    <name type="scientific">Brassica carinata</name>
    <name type="common">Ethiopian mustard</name>
    <name type="synonym">Abyssinian cabbage</name>
    <dbReference type="NCBI Taxonomy" id="52824"/>
    <lineage>
        <taxon>Eukaryota</taxon>
        <taxon>Viridiplantae</taxon>
        <taxon>Streptophyta</taxon>
        <taxon>Embryophyta</taxon>
        <taxon>Tracheophyta</taxon>
        <taxon>Spermatophyta</taxon>
        <taxon>Magnoliopsida</taxon>
        <taxon>eudicotyledons</taxon>
        <taxon>Gunneridae</taxon>
        <taxon>Pentapetalae</taxon>
        <taxon>rosids</taxon>
        <taxon>malvids</taxon>
        <taxon>Brassicales</taxon>
        <taxon>Brassicaceae</taxon>
        <taxon>Brassiceae</taxon>
        <taxon>Brassica</taxon>
    </lineage>
</organism>
<feature type="region of interest" description="Disordered" evidence="1">
    <location>
        <begin position="324"/>
        <end position="359"/>
    </location>
</feature>
<dbReference type="EMBL" id="JAAMPC010000006">
    <property type="protein sequence ID" value="KAG2306568.1"/>
    <property type="molecule type" value="Genomic_DNA"/>
</dbReference>
<evidence type="ECO:0000313" key="3">
    <source>
        <dbReference type="Proteomes" id="UP000886595"/>
    </source>
</evidence>
<feature type="compositionally biased region" description="Low complexity" evidence="1">
    <location>
        <begin position="59"/>
        <end position="68"/>
    </location>
</feature>
<sequence length="407" mass="45566">MMRSGETFKLEDFPGRDTSFRRNLEKKNTGRLPKDEKCDPVSVHQRNLRPRKPVLFNIEESSSSGDSEPPGPPHSGRCTHEDLKPWMRSYRTRLMKLGEIYAGVWVCPRKPSILTGRGKPAMIIIDSLPLLQVLDSKPSGQPGRESKETTLHQNRERRARKTRVTLLDFMQEMRTPNAAEDAQQQETPSTAMVLYEDVLCAQPQSYVSPPKAFCRLSRLPSQVGGGGGGESNPHLYRSVGTVRSIHPSWKANPSSKGKVASTGIEDGGVPLSQQVPNTGEKLAKVPSLIMEDGGQDPPIVEETSPEFPVMEEEERYDCCREDLSTDTQMHEKQGNPVSKTEQDSSFVPSGGKRQRKRSNKICGVYTLDGRVKKLFESEKKVEYRPLAKTNRAVYKKFSEILSENPAQ</sequence>
<feature type="compositionally biased region" description="Basic and acidic residues" evidence="1">
    <location>
        <begin position="144"/>
        <end position="156"/>
    </location>
</feature>
<gene>
    <name evidence="2" type="ORF">Bca52824_026316</name>
</gene>
<comment type="caution">
    <text evidence="2">The sequence shown here is derived from an EMBL/GenBank/DDBJ whole genome shotgun (WGS) entry which is preliminary data.</text>
</comment>
<feature type="region of interest" description="Disordered" evidence="1">
    <location>
        <begin position="136"/>
        <end position="159"/>
    </location>
</feature>
<keyword evidence="3" id="KW-1185">Reference proteome</keyword>